<keyword evidence="3 5" id="KW-1133">Transmembrane helix</keyword>
<evidence type="ECO:0000313" key="7">
    <source>
        <dbReference type="EMBL" id="GBD08414.1"/>
    </source>
</evidence>
<feature type="transmembrane region" description="Helical" evidence="5">
    <location>
        <begin position="97"/>
        <end position="115"/>
    </location>
</feature>
<dbReference type="InterPro" id="IPR051533">
    <property type="entry name" value="WaaL-like"/>
</dbReference>
<evidence type="ECO:0000256" key="5">
    <source>
        <dbReference type="SAM" id="Phobius"/>
    </source>
</evidence>
<evidence type="ECO:0000256" key="2">
    <source>
        <dbReference type="ARBA" id="ARBA00022692"/>
    </source>
</evidence>
<comment type="caution">
    <text evidence="7">The sequence shown here is derived from an EMBL/GenBank/DDBJ whole genome shotgun (WGS) entry which is preliminary data.</text>
</comment>
<proteinExistence type="predicted"/>
<organism evidence="7 8">
    <name type="scientific">Candidatus Thermoflexus japonica</name>
    <dbReference type="NCBI Taxonomy" id="2035417"/>
    <lineage>
        <taxon>Bacteria</taxon>
        <taxon>Bacillati</taxon>
        <taxon>Chloroflexota</taxon>
        <taxon>Thermoflexia</taxon>
        <taxon>Thermoflexales</taxon>
        <taxon>Thermoflexaceae</taxon>
        <taxon>Thermoflexus</taxon>
    </lineage>
</organism>
<accession>A0A2H5Y4P7</accession>
<comment type="subcellular location">
    <subcellularLocation>
        <location evidence="1">Membrane</location>
        <topology evidence="1">Multi-pass membrane protein</topology>
    </subcellularLocation>
</comment>
<reference evidence="8" key="1">
    <citation type="submission" date="2017-09" db="EMBL/GenBank/DDBJ databases">
        <title>Metaegenomics of thermophilic ammonia-oxidizing enrichment culture.</title>
        <authorList>
            <person name="Kato S."/>
            <person name="Suzuki K."/>
        </authorList>
    </citation>
    <scope>NUCLEOTIDE SEQUENCE [LARGE SCALE GENOMIC DNA]</scope>
</reference>
<feature type="transmembrane region" description="Helical" evidence="5">
    <location>
        <begin position="254"/>
        <end position="271"/>
    </location>
</feature>
<dbReference type="PANTHER" id="PTHR37422:SF13">
    <property type="entry name" value="LIPOPOLYSACCHARIDE BIOSYNTHESIS PROTEIN PA4999-RELATED"/>
    <property type="match status" value="1"/>
</dbReference>
<dbReference type="EMBL" id="BEHY01000009">
    <property type="protein sequence ID" value="GBD08414.1"/>
    <property type="molecule type" value="Genomic_DNA"/>
</dbReference>
<dbReference type="InterPro" id="IPR007016">
    <property type="entry name" value="O-antigen_ligase-rel_domated"/>
</dbReference>
<feature type="transmembrane region" description="Helical" evidence="5">
    <location>
        <begin position="127"/>
        <end position="143"/>
    </location>
</feature>
<feature type="transmembrane region" description="Helical" evidence="5">
    <location>
        <begin position="387"/>
        <end position="406"/>
    </location>
</feature>
<feature type="transmembrane region" description="Helical" evidence="5">
    <location>
        <begin position="68"/>
        <end position="85"/>
    </location>
</feature>
<feature type="transmembrane region" description="Helical" evidence="5">
    <location>
        <begin position="229"/>
        <end position="248"/>
    </location>
</feature>
<gene>
    <name evidence="7" type="ORF">HRbin22_00654</name>
</gene>
<evidence type="ECO:0000259" key="6">
    <source>
        <dbReference type="Pfam" id="PF04932"/>
    </source>
</evidence>
<feature type="transmembrane region" description="Helical" evidence="5">
    <location>
        <begin position="441"/>
        <end position="459"/>
    </location>
</feature>
<dbReference type="GO" id="GO:0016020">
    <property type="term" value="C:membrane"/>
    <property type="evidence" value="ECO:0007669"/>
    <property type="project" value="UniProtKB-SubCell"/>
</dbReference>
<evidence type="ECO:0000256" key="3">
    <source>
        <dbReference type="ARBA" id="ARBA00022989"/>
    </source>
</evidence>
<keyword evidence="4 5" id="KW-0472">Membrane</keyword>
<name>A0A2H5Y4P7_9CHLR</name>
<evidence type="ECO:0000256" key="4">
    <source>
        <dbReference type="ARBA" id="ARBA00023136"/>
    </source>
</evidence>
<evidence type="ECO:0000256" key="1">
    <source>
        <dbReference type="ARBA" id="ARBA00004141"/>
    </source>
</evidence>
<sequence>MLDRKRGWGILAFVLGLMLAWRPELLIGTGVALAGLMSLLRVPEAGLGAALLTGPLAPLESERWHPPLPSAQIFLGLALLGWIWRGLTHRTLSLPRWGWGWAYGLFLGYTFLSLSWAPSWEEGFPEWIKWAQIGVVVIMTLTASPRTQRILLGIALTSGALQAGIGIWQAFLRGTGPEHFQLPGLPFYRAYGTFQQPNPFAGMMGLIAPVALGLAFGLLFHPQRSVRETVLGLGALGVGGLALMALILSWSRGAWLGAAIAMGTLVGMLPARSRWGLAALAALILTGILLWTAGWIPAPVRDRLAGAIEEIQVIDVRGVEVNDANFAIIERLAHWQAAVEMIRAHPWLGVGFGNYAAAYPAYALIRWPNPLGHAHNIYLNMAAETGLVGLLLYLALWIMIGIHTWWAWRRNTGWRRGLAAGVMAAWMHLHIHQFFDNLYVANLPLLIALYGAWVELLNADSMRLCRSDP</sequence>
<feature type="domain" description="O-antigen ligase-related" evidence="6">
    <location>
        <begin position="241"/>
        <end position="394"/>
    </location>
</feature>
<dbReference type="Pfam" id="PF04932">
    <property type="entry name" value="Wzy_C"/>
    <property type="match status" value="1"/>
</dbReference>
<feature type="transmembrane region" description="Helical" evidence="5">
    <location>
        <begin position="278"/>
        <end position="296"/>
    </location>
</feature>
<feature type="transmembrane region" description="Helical" evidence="5">
    <location>
        <begin position="200"/>
        <end position="220"/>
    </location>
</feature>
<dbReference type="Proteomes" id="UP000236642">
    <property type="component" value="Unassembled WGS sequence"/>
</dbReference>
<keyword evidence="2 5" id="KW-0812">Transmembrane</keyword>
<protein>
    <recommendedName>
        <fullName evidence="6">O-antigen ligase-related domain-containing protein</fullName>
    </recommendedName>
</protein>
<feature type="transmembrane region" description="Helical" evidence="5">
    <location>
        <begin position="150"/>
        <end position="171"/>
    </location>
</feature>
<dbReference type="AlphaFoldDB" id="A0A2H5Y4P7"/>
<dbReference type="PANTHER" id="PTHR37422">
    <property type="entry name" value="TEICHURONIC ACID BIOSYNTHESIS PROTEIN TUAE"/>
    <property type="match status" value="1"/>
</dbReference>
<evidence type="ECO:0000313" key="8">
    <source>
        <dbReference type="Proteomes" id="UP000236642"/>
    </source>
</evidence>